<dbReference type="Pfam" id="PF02838">
    <property type="entry name" value="Glyco_hydro_20b"/>
    <property type="match status" value="1"/>
</dbReference>
<dbReference type="Proteomes" id="UP001335183">
    <property type="component" value="Chromosome"/>
</dbReference>
<dbReference type="Gene3D" id="3.20.20.80">
    <property type="entry name" value="Glycosidases"/>
    <property type="match status" value="1"/>
</dbReference>
<evidence type="ECO:0000256" key="2">
    <source>
        <dbReference type="ARBA" id="ARBA00006285"/>
    </source>
</evidence>
<evidence type="ECO:0000256" key="3">
    <source>
        <dbReference type="ARBA" id="ARBA00012663"/>
    </source>
</evidence>
<protein>
    <recommendedName>
        <fullName evidence="3">beta-N-acetylhexosaminidase</fullName>
        <ecNumber evidence="3">3.2.1.52</ecNumber>
    </recommendedName>
    <alternativeName>
        <fullName evidence="6">Beta-N-acetylhexosaminidase</fullName>
    </alternativeName>
    <alternativeName>
        <fullName evidence="7">N-acetyl-beta-glucosaminidase</fullName>
    </alternativeName>
</protein>
<sequence>MIGRSLGSAAAMLLAASAQAAPALMPLPKSVTMNGEGELAVAGPLEADWRGCGDPVRLERAAVRLNADILRQTGLILDADKPVAASVTCRTDENAVDAGESYRLTVNAQGFAIDAGGPTGVLRAFATLRQLVGLSPAGIAIPYQTIRDAPRFAWRGVMLDPARHFISVATLKRQIDAMERLKFNTLHLHLSDDQGFRVESRLYPKLNADGDYYRQEEIREIVAYAADRGIRIVPEFDVPGHSRAIVEAYPEIGTISETTFLGVPAVALNPASEGTYEFLERLFGEMAGLFPDPHFHVGGDEVSETVWNDAADVKALMARENLADMKAVEGYFLHRVSKIVRKLGKTMIGWEEVAKAGLPGDTIVQAWQTSNAMADATARGHRTVMSAGYYLNLLMPADYHYAIDPAATSGAGLTPEHAEQLRGLSPLLATVVTDALVDHPHPPLTPEQEELLIGAEAPLWGEIAADELIDHHLWPRAAVLAERFWSPAKVRDESDMYRRLAIVAEQLTVSGLDDQANRLRIATRLAPGDVGPVVDLLAITGPVRNMAHDHRIKAMLAGRRIVQPLNALADAAPVDSLLARRFADEAARYVAGERGLAETLKGRLTAWRDNDARYRAVAAGKPMLEAALPTSALIAGLARSGLAALAALEGGTPLSAAETEEAKRLLAQVAAEEAASWRPFDSFIRPQPAADLIVKIGPGVSALVEAAAAAKD</sequence>
<gene>
    <name evidence="11" type="ORF">V5F89_04590</name>
</gene>
<dbReference type="SUPFAM" id="SSF51445">
    <property type="entry name" value="(Trans)glycosidases"/>
    <property type="match status" value="1"/>
</dbReference>
<evidence type="ECO:0000313" key="12">
    <source>
        <dbReference type="Proteomes" id="UP001335183"/>
    </source>
</evidence>
<proteinExistence type="inferred from homology"/>
<dbReference type="InterPro" id="IPR029018">
    <property type="entry name" value="Hex-like_dom2"/>
</dbReference>
<evidence type="ECO:0000259" key="10">
    <source>
        <dbReference type="Pfam" id="PF02838"/>
    </source>
</evidence>
<keyword evidence="8" id="KW-0732">Signal</keyword>
<dbReference type="InterPro" id="IPR025705">
    <property type="entry name" value="Beta_hexosaminidase_sua/sub"/>
</dbReference>
<feature type="chain" id="PRO_5047314528" description="beta-N-acetylhexosaminidase" evidence="8">
    <location>
        <begin position="21"/>
        <end position="712"/>
    </location>
</feature>
<reference evidence="11 12" key="1">
    <citation type="submission" date="2024-02" db="EMBL/GenBank/DDBJ databases">
        <title>The whole genome sequence of five bacterial samples isolated from Abu Dhabi Sabkha-shore region.</title>
        <authorList>
            <person name="Sudalaimuthuasari N."/>
            <person name="Sarfraz B."/>
            <person name="Tuyisabe J.D."/>
            <person name="Mugisha Ntwali L.D.M."/>
            <person name="Ali A.I.A.A."/>
            <person name="Almansoori S.Z.A."/>
            <person name="Alajami H.S.A."/>
            <person name="Almeqbaali A.A.S."/>
            <person name="Kundu B."/>
            <person name="Saeed E.E."/>
            <person name="Sukumarinath V."/>
            <person name="Mishra A.K."/>
            <person name="Hazzouri K.M."/>
            <person name="Almaskari R."/>
            <person name="Sharma A.K."/>
            <person name="Amiri K.M.A."/>
        </authorList>
    </citation>
    <scope>NUCLEOTIDE SEQUENCE [LARGE SCALE GENOMIC DNA]</scope>
    <source>
        <strain evidence="12">kcgeb_sd</strain>
    </source>
</reference>
<name>A0ABZ2D8S2_9SPHN</name>
<keyword evidence="5" id="KW-0326">Glycosidase</keyword>
<dbReference type="Pfam" id="PF00728">
    <property type="entry name" value="Glyco_hydro_20"/>
    <property type="match status" value="1"/>
</dbReference>
<dbReference type="EC" id="3.2.1.52" evidence="3"/>
<evidence type="ECO:0000256" key="7">
    <source>
        <dbReference type="ARBA" id="ARBA00033000"/>
    </source>
</evidence>
<feature type="domain" description="Glycoside hydrolase family 20 catalytic" evidence="9">
    <location>
        <begin position="152"/>
        <end position="487"/>
    </location>
</feature>
<keyword evidence="12" id="KW-1185">Reference proteome</keyword>
<feature type="signal peptide" evidence="8">
    <location>
        <begin position="1"/>
        <end position="20"/>
    </location>
</feature>
<dbReference type="PANTHER" id="PTHR22600:SF57">
    <property type="entry name" value="BETA-N-ACETYLHEXOSAMINIDASE"/>
    <property type="match status" value="1"/>
</dbReference>
<evidence type="ECO:0000256" key="8">
    <source>
        <dbReference type="SAM" id="SignalP"/>
    </source>
</evidence>
<dbReference type="PRINTS" id="PR00738">
    <property type="entry name" value="GLHYDRLASE20"/>
</dbReference>
<comment type="catalytic activity">
    <reaction evidence="1">
        <text>Hydrolysis of terminal non-reducing N-acetyl-D-hexosamine residues in N-acetyl-beta-D-hexosaminides.</text>
        <dbReference type="EC" id="3.2.1.52"/>
    </reaction>
</comment>
<dbReference type="SUPFAM" id="SSF55545">
    <property type="entry name" value="beta-N-acetylhexosaminidase-like domain"/>
    <property type="match status" value="1"/>
</dbReference>
<evidence type="ECO:0000256" key="6">
    <source>
        <dbReference type="ARBA" id="ARBA00030512"/>
    </source>
</evidence>
<evidence type="ECO:0000256" key="1">
    <source>
        <dbReference type="ARBA" id="ARBA00001231"/>
    </source>
</evidence>
<dbReference type="EMBL" id="CP144918">
    <property type="protein sequence ID" value="WWA48186.1"/>
    <property type="molecule type" value="Genomic_DNA"/>
</dbReference>
<dbReference type="InterPro" id="IPR015883">
    <property type="entry name" value="Glyco_hydro_20_cat"/>
</dbReference>
<keyword evidence="4" id="KW-0378">Hydrolase</keyword>
<evidence type="ECO:0000313" key="11">
    <source>
        <dbReference type="EMBL" id="WWA48186.1"/>
    </source>
</evidence>
<dbReference type="RefSeq" id="WP_338447071.1">
    <property type="nucleotide sequence ID" value="NZ_CP144918.1"/>
</dbReference>
<evidence type="ECO:0000256" key="5">
    <source>
        <dbReference type="ARBA" id="ARBA00023295"/>
    </source>
</evidence>
<dbReference type="InterPro" id="IPR017853">
    <property type="entry name" value="GH"/>
</dbReference>
<accession>A0ABZ2D8S2</accession>
<dbReference type="Gene3D" id="3.30.379.10">
    <property type="entry name" value="Chitobiase/beta-hexosaminidase domain 2-like"/>
    <property type="match status" value="1"/>
</dbReference>
<dbReference type="InterPro" id="IPR015882">
    <property type="entry name" value="HEX_bac_N"/>
</dbReference>
<dbReference type="PANTHER" id="PTHR22600">
    <property type="entry name" value="BETA-HEXOSAMINIDASE"/>
    <property type="match status" value="1"/>
</dbReference>
<feature type="domain" description="Beta-hexosaminidase bacterial type N-terminal" evidence="10">
    <location>
        <begin position="22"/>
        <end position="149"/>
    </location>
</feature>
<organism evidence="11 12">
    <name type="scientific">Pelagerythrobacter marensis</name>
    <dbReference type="NCBI Taxonomy" id="543877"/>
    <lineage>
        <taxon>Bacteria</taxon>
        <taxon>Pseudomonadati</taxon>
        <taxon>Pseudomonadota</taxon>
        <taxon>Alphaproteobacteria</taxon>
        <taxon>Sphingomonadales</taxon>
        <taxon>Erythrobacteraceae</taxon>
        <taxon>Pelagerythrobacter</taxon>
    </lineage>
</organism>
<comment type="similarity">
    <text evidence="2">Belongs to the glycosyl hydrolase 20 family.</text>
</comment>
<evidence type="ECO:0000256" key="4">
    <source>
        <dbReference type="ARBA" id="ARBA00022801"/>
    </source>
</evidence>
<evidence type="ECO:0000259" key="9">
    <source>
        <dbReference type="Pfam" id="PF00728"/>
    </source>
</evidence>